<dbReference type="Proteomes" id="UP000053558">
    <property type="component" value="Unassembled WGS sequence"/>
</dbReference>
<dbReference type="GeneID" id="19208896"/>
<name>A0A5M3MYR8_CONPW</name>
<feature type="compositionally biased region" description="Basic and acidic residues" evidence="1">
    <location>
        <begin position="78"/>
        <end position="98"/>
    </location>
</feature>
<dbReference type="AlphaFoldDB" id="A0A5M3MYR8"/>
<sequence length="127" mass="13368">MSDEYRNNGANGSLVNDSLADSGIPPNARDAATGNYPPPGDSTSSGGYGSSIDSFSPAAQRGAIQQSTNGTDLTSEIQDAKQGVDEDTRRDVTADKLRKGLNPYAGDSLESKEEAREALADRFSPRK</sequence>
<dbReference type="OrthoDB" id="3250036at2759"/>
<dbReference type="EMBL" id="JH711575">
    <property type="protein sequence ID" value="EIW84280.1"/>
    <property type="molecule type" value="Genomic_DNA"/>
</dbReference>
<accession>A0A5M3MYR8</accession>
<evidence type="ECO:0000256" key="1">
    <source>
        <dbReference type="SAM" id="MobiDB-lite"/>
    </source>
</evidence>
<keyword evidence="3" id="KW-1185">Reference proteome</keyword>
<organism evidence="2 3">
    <name type="scientific">Coniophora puteana (strain RWD-64-598)</name>
    <name type="common">Brown rot fungus</name>
    <dbReference type="NCBI Taxonomy" id="741705"/>
    <lineage>
        <taxon>Eukaryota</taxon>
        <taxon>Fungi</taxon>
        <taxon>Dikarya</taxon>
        <taxon>Basidiomycota</taxon>
        <taxon>Agaricomycotina</taxon>
        <taxon>Agaricomycetes</taxon>
        <taxon>Agaricomycetidae</taxon>
        <taxon>Boletales</taxon>
        <taxon>Coniophorineae</taxon>
        <taxon>Coniophoraceae</taxon>
        <taxon>Coniophora</taxon>
    </lineage>
</organism>
<feature type="compositionally biased region" description="Polar residues" evidence="1">
    <location>
        <begin position="63"/>
        <end position="77"/>
    </location>
</feature>
<feature type="region of interest" description="Disordered" evidence="1">
    <location>
        <begin position="1"/>
        <end position="127"/>
    </location>
</feature>
<comment type="caution">
    <text evidence="2">The sequence shown here is derived from an EMBL/GenBank/DDBJ whole genome shotgun (WGS) entry which is preliminary data.</text>
</comment>
<feature type="compositionally biased region" description="Low complexity" evidence="1">
    <location>
        <begin position="41"/>
        <end position="56"/>
    </location>
</feature>
<proteinExistence type="predicted"/>
<gene>
    <name evidence="2" type="ORF">CONPUDRAFT_71088</name>
</gene>
<feature type="compositionally biased region" description="Basic and acidic residues" evidence="1">
    <location>
        <begin position="109"/>
        <end position="127"/>
    </location>
</feature>
<dbReference type="OMA" id="QGLNPYG"/>
<evidence type="ECO:0000313" key="2">
    <source>
        <dbReference type="EMBL" id="EIW84280.1"/>
    </source>
</evidence>
<protein>
    <submittedName>
        <fullName evidence="2">Uncharacterized protein</fullName>
    </submittedName>
</protein>
<reference evidence="3" key="1">
    <citation type="journal article" date="2012" name="Science">
        <title>The Paleozoic origin of enzymatic lignin decomposition reconstructed from 31 fungal genomes.</title>
        <authorList>
            <person name="Floudas D."/>
            <person name="Binder M."/>
            <person name="Riley R."/>
            <person name="Barry K."/>
            <person name="Blanchette R.A."/>
            <person name="Henrissat B."/>
            <person name="Martinez A.T."/>
            <person name="Otillar R."/>
            <person name="Spatafora J.W."/>
            <person name="Yadav J.S."/>
            <person name="Aerts A."/>
            <person name="Benoit I."/>
            <person name="Boyd A."/>
            <person name="Carlson A."/>
            <person name="Copeland A."/>
            <person name="Coutinho P.M."/>
            <person name="de Vries R.P."/>
            <person name="Ferreira P."/>
            <person name="Findley K."/>
            <person name="Foster B."/>
            <person name="Gaskell J."/>
            <person name="Glotzer D."/>
            <person name="Gorecki P."/>
            <person name="Heitman J."/>
            <person name="Hesse C."/>
            <person name="Hori C."/>
            <person name="Igarashi K."/>
            <person name="Jurgens J.A."/>
            <person name="Kallen N."/>
            <person name="Kersten P."/>
            <person name="Kohler A."/>
            <person name="Kuees U."/>
            <person name="Kumar T.K.A."/>
            <person name="Kuo A."/>
            <person name="LaButti K."/>
            <person name="Larrondo L.F."/>
            <person name="Lindquist E."/>
            <person name="Ling A."/>
            <person name="Lombard V."/>
            <person name="Lucas S."/>
            <person name="Lundell T."/>
            <person name="Martin R."/>
            <person name="McLaughlin D.J."/>
            <person name="Morgenstern I."/>
            <person name="Morin E."/>
            <person name="Murat C."/>
            <person name="Nagy L.G."/>
            <person name="Nolan M."/>
            <person name="Ohm R.A."/>
            <person name="Patyshakuliyeva A."/>
            <person name="Rokas A."/>
            <person name="Ruiz-Duenas F.J."/>
            <person name="Sabat G."/>
            <person name="Salamov A."/>
            <person name="Samejima M."/>
            <person name="Schmutz J."/>
            <person name="Slot J.C."/>
            <person name="St John F."/>
            <person name="Stenlid J."/>
            <person name="Sun H."/>
            <person name="Sun S."/>
            <person name="Syed K."/>
            <person name="Tsang A."/>
            <person name="Wiebenga A."/>
            <person name="Young D."/>
            <person name="Pisabarro A."/>
            <person name="Eastwood D.C."/>
            <person name="Martin F."/>
            <person name="Cullen D."/>
            <person name="Grigoriev I.V."/>
            <person name="Hibbett D.S."/>
        </authorList>
    </citation>
    <scope>NUCLEOTIDE SEQUENCE [LARGE SCALE GENOMIC DNA]</scope>
    <source>
        <strain evidence="3">RWD-64-598 SS2</strain>
    </source>
</reference>
<dbReference type="KEGG" id="cput:CONPUDRAFT_71088"/>
<evidence type="ECO:0000313" key="3">
    <source>
        <dbReference type="Proteomes" id="UP000053558"/>
    </source>
</evidence>
<dbReference type="RefSeq" id="XP_007765432.1">
    <property type="nucleotide sequence ID" value="XM_007767242.1"/>
</dbReference>